<evidence type="ECO:0000256" key="6">
    <source>
        <dbReference type="ARBA" id="ARBA00022777"/>
    </source>
</evidence>
<evidence type="ECO:0000256" key="5">
    <source>
        <dbReference type="ARBA" id="ARBA00022741"/>
    </source>
</evidence>
<reference evidence="14 15" key="1">
    <citation type="submission" date="2017-05" db="EMBL/GenBank/DDBJ databases">
        <authorList>
            <person name="Song R."/>
            <person name="Chenine A.L."/>
            <person name="Ruprecht R.M."/>
        </authorList>
    </citation>
    <scope>NUCLEOTIDE SEQUENCE [LARGE SCALE GENOMIC DNA]</scope>
    <source>
        <strain evidence="14 15">CECT 7927</strain>
    </source>
</reference>
<accession>A0A1Y6INP5</accession>
<dbReference type="InterPro" id="IPR000160">
    <property type="entry name" value="GGDEF_dom"/>
</dbReference>
<dbReference type="PANTHER" id="PTHR46663">
    <property type="entry name" value="DIGUANYLATE CYCLASE DGCT-RELATED"/>
    <property type="match status" value="1"/>
</dbReference>
<comment type="subcellular location">
    <subcellularLocation>
        <location evidence="2">Cell inner membrane</location>
    </subcellularLocation>
</comment>
<dbReference type="Pfam" id="PF13426">
    <property type="entry name" value="PAS_9"/>
    <property type="match status" value="1"/>
</dbReference>
<proteinExistence type="predicted"/>
<dbReference type="InterPro" id="IPR029151">
    <property type="entry name" value="Sensor-like_sf"/>
</dbReference>
<dbReference type="CDD" id="cd00130">
    <property type="entry name" value="PAS"/>
    <property type="match status" value="1"/>
</dbReference>
<dbReference type="GO" id="GO:0016301">
    <property type="term" value="F:kinase activity"/>
    <property type="evidence" value="ECO:0007669"/>
    <property type="project" value="UniProtKB-KW"/>
</dbReference>
<evidence type="ECO:0000256" key="9">
    <source>
        <dbReference type="SAM" id="MobiDB-lite"/>
    </source>
</evidence>
<dbReference type="CDD" id="cd18773">
    <property type="entry name" value="PDC1_HK_sensor"/>
    <property type="match status" value="1"/>
</dbReference>
<dbReference type="PANTHER" id="PTHR46663:SF4">
    <property type="entry name" value="DIGUANYLATE CYCLASE DGCT-RELATED"/>
    <property type="match status" value="1"/>
</dbReference>
<feature type="domain" description="PAS" evidence="11">
    <location>
        <begin position="341"/>
        <end position="398"/>
    </location>
</feature>
<dbReference type="AlphaFoldDB" id="A0A1Y6INP5"/>
<keyword evidence="10" id="KW-0812">Transmembrane</keyword>
<dbReference type="Gene3D" id="3.30.450.20">
    <property type="entry name" value="PAS domain"/>
    <property type="match status" value="2"/>
</dbReference>
<sequence length="632" mass="71520">MALSKTYTKHIFYFFIFGVIISMASTFVILITFQNQSNTMAKSHAKSFFSRAEQYTELYMNQVKNSLQFVQESEVLHDFMVHPEHENQILLRSMIQQVTQSLPAIYQLTILDSNGSSQIDFVKAGPPNVKIDILSAYEIPQFPDFHLLRKARPTDIWFSGLTKLADSRGELKLTLQVGLPVFVNSRFAGVVVAKLDTGNLLRQLLKPSGAENYLLDKYGHVLYSNQVPVDAWESENQPSVTTPRPKSLVMWRAIGFSTFHLSHIIPGPDQLTLAYRVQDAFEQELGMPRSTYAILLIAIVVVFSVPIGALIAWKTARRQIMLNRLSVESQESLDIIDQYVPVVLTDKQGCIQRCNDAFSQLTGYAKTELLGRSYGMLSHPLAANQLQFSMFRTLLPGRQWQGELHSQTRGGDELWLHTSIIPRFDEMQNLTGYMAIFTDRTDRKLVERMAERDPLTGIYNRMKIDELLRGYLAQSDKSGREFAIILIDVDYFKAINDEHGHLVGDNTLIEMTHLLQHSLNQPNEIGRWGGEEFIVICPQSDYMEAYHLANKLCTIVSEHHFRHTGQVTISLGVSSSIGKDSVAELLNEADQGLYEAKDRGRCQVVGRFSVEKQSSLPSEQEEAEEPGAEMLS</sequence>
<evidence type="ECO:0000256" key="8">
    <source>
        <dbReference type="ARBA" id="ARBA00023012"/>
    </source>
</evidence>
<dbReference type="InterPro" id="IPR001610">
    <property type="entry name" value="PAC"/>
</dbReference>
<dbReference type="NCBIfam" id="TIGR00229">
    <property type="entry name" value="sensory_box"/>
    <property type="match status" value="1"/>
</dbReference>
<comment type="cofactor">
    <cofactor evidence="1">
        <name>Mg(2+)</name>
        <dbReference type="ChEBI" id="CHEBI:18420"/>
    </cofactor>
</comment>
<dbReference type="SMART" id="SM00086">
    <property type="entry name" value="PAC"/>
    <property type="match status" value="1"/>
</dbReference>
<feature type="compositionally biased region" description="Acidic residues" evidence="9">
    <location>
        <begin position="619"/>
        <end position="632"/>
    </location>
</feature>
<keyword evidence="10" id="KW-1133">Transmembrane helix</keyword>
<keyword evidence="10" id="KW-0472">Membrane</keyword>
<dbReference type="Proteomes" id="UP000196125">
    <property type="component" value="Unassembled WGS sequence"/>
</dbReference>
<evidence type="ECO:0000259" key="12">
    <source>
        <dbReference type="PROSITE" id="PS50113"/>
    </source>
</evidence>
<protein>
    <submittedName>
        <fullName evidence="14">Response regulator PleD</fullName>
    </submittedName>
</protein>
<keyword evidence="4" id="KW-0808">Transferase</keyword>
<evidence type="ECO:0000256" key="7">
    <source>
        <dbReference type="ARBA" id="ARBA00022840"/>
    </source>
</evidence>
<feature type="domain" description="GGDEF" evidence="13">
    <location>
        <begin position="480"/>
        <end position="609"/>
    </location>
</feature>
<dbReference type="GO" id="GO:0005886">
    <property type="term" value="C:plasma membrane"/>
    <property type="evidence" value="ECO:0007669"/>
    <property type="project" value="UniProtKB-SubCell"/>
</dbReference>
<keyword evidence="6" id="KW-0418">Kinase</keyword>
<evidence type="ECO:0000259" key="11">
    <source>
        <dbReference type="PROSITE" id="PS50112"/>
    </source>
</evidence>
<evidence type="ECO:0000256" key="1">
    <source>
        <dbReference type="ARBA" id="ARBA00001946"/>
    </source>
</evidence>
<dbReference type="InterPro" id="IPR000014">
    <property type="entry name" value="PAS"/>
</dbReference>
<evidence type="ECO:0000256" key="2">
    <source>
        <dbReference type="ARBA" id="ARBA00004533"/>
    </source>
</evidence>
<dbReference type="SUPFAM" id="SSF103190">
    <property type="entry name" value="Sensory domain-like"/>
    <property type="match status" value="1"/>
</dbReference>
<dbReference type="InterPro" id="IPR029787">
    <property type="entry name" value="Nucleotide_cyclase"/>
</dbReference>
<feature type="transmembrane region" description="Helical" evidence="10">
    <location>
        <begin position="12"/>
        <end position="33"/>
    </location>
</feature>
<keyword evidence="3" id="KW-0597">Phosphoprotein</keyword>
<gene>
    <name evidence="14" type="primary">pleD_2</name>
    <name evidence="14" type="ORF">VIM7927_00483</name>
</gene>
<evidence type="ECO:0000313" key="15">
    <source>
        <dbReference type="Proteomes" id="UP000196125"/>
    </source>
</evidence>
<dbReference type="GO" id="GO:0005524">
    <property type="term" value="F:ATP binding"/>
    <property type="evidence" value="ECO:0007669"/>
    <property type="project" value="UniProtKB-KW"/>
</dbReference>
<dbReference type="PROSITE" id="PS50113">
    <property type="entry name" value="PAC"/>
    <property type="match status" value="1"/>
</dbReference>
<dbReference type="SUPFAM" id="SSF55073">
    <property type="entry name" value="Nucleotide cyclase"/>
    <property type="match status" value="1"/>
</dbReference>
<evidence type="ECO:0000259" key="13">
    <source>
        <dbReference type="PROSITE" id="PS50887"/>
    </source>
</evidence>
<keyword evidence="5" id="KW-0547">Nucleotide-binding</keyword>
<keyword evidence="8" id="KW-0902">Two-component regulatory system</keyword>
<evidence type="ECO:0000313" key="14">
    <source>
        <dbReference type="EMBL" id="SMR99258.1"/>
    </source>
</evidence>
<dbReference type="PROSITE" id="PS50112">
    <property type="entry name" value="PAS"/>
    <property type="match status" value="1"/>
</dbReference>
<dbReference type="SUPFAM" id="SSF55785">
    <property type="entry name" value="PYP-like sensor domain (PAS domain)"/>
    <property type="match status" value="1"/>
</dbReference>
<feature type="region of interest" description="Disordered" evidence="9">
    <location>
        <begin position="611"/>
        <end position="632"/>
    </location>
</feature>
<dbReference type="SMART" id="SM00091">
    <property type="entry name" value="PAS"/>
    <property type="match status" value="1"/>
</dbReference>
<dbReference type="NCBIfam" id="TIGR00254">
    <property type="entry name" value="GGDEF"/>
    <property type="match status" value="1"/>
</dbReference>
<organism evidence="14 15">
    <name type="scientific">Vibrio mangrovi</name>
    <dbReference type="NCBI Taxonomy" id="474394"/>
    <lineage>
        <taxon>Bacteria</taxon>
        <taxon>Pseudomonadati</taxon>
        <taxon>Pseudomonadota</taxon>
        <taxon>Gammaproteobacteria</taxon>
        <taxon>Vibrionales</taxon>
        <taxon>Vibrionaceae</taxon>
        <taxon>Vibrio</taxon>
    </lineage>
</organism>
<name>A0A1Y6INP5_9VIBR</name>
<dbReference type="InterPro" id="IPR043128">
    <property type="entry name" value="Rev_trsase/Diguanyl_cyclase"/>
</dbReference>
<dbReference type="PROSITE" id="PS50887">
    <property type="entry name" value="GGDEF"/>
    <property type="match status" value="1"/>
</dbReference>
<dbReference type="FunFam" id="3.30.70.270:FF:000001">
    <property type="entry name" value="Diguanylate cyclase domain protein"/>
    <property type="match status" value="1"/>
</dbReference>
<dbReference type="GO" id="GO:0000160">
    <property type="term" value="P:phosphorelay signal transduction system"/>
    <property type="evidence" value="ECO:0007669"/>
    <property type="project" value="UniProtKB-KW"/>
</dbReference>
<dbReference type="Gene3D" id="3.30.70.270">
    <property type="match status" value="1"/>
</dbReference>
<dbReference type="InterPro" id="IPR052163">
    <property type="entry name" value="DGC-Regulatory_Protein"/>
</dbReference>
<dbReference type="Pfam" id="PF00990">
    <property type="entry name" value="GGDEF"/>
    <property type="match status" value="1"/>
</dbReference>
<evidence type="ECO:0000256" key="10">
    <source>
        <dbReference type="SAM" id="Phobius"/>
    </source>
</evidence>
<feature type="domain" description="PAC" evidence="12">
    <location>
        <begin position="398"/>
        <end position="452"/>
    </location>
</feature>
<dbReference type="EMBL" id="FXXI01000001">
    <property type="protein sequence ID" value="SMR99258.1"/>
    <property type="molecule type" value="Genomic_DNA"/>
</dbReference>
<keyword evidence="7" id="KW-0067">ATP-binding</keyword>
<feature type="transmembrane region" description="Helical" evidence="10">
    <location>
        <begin position="292"/>
        <end position="313"/>
    </location>
</feature>
<dbReference type="InterPro" id="IPR000700">
    <property type="entry name" value="PAS-assoc_C"/>
</dbReference>
<dbReference type="SMART" id="SM00267">
    <property type="entry name" value="GGDEF"/>
    <property type="match status" value="1"/>
</dbReference>
<evidence type="ECO:0000256" key="4">
    <source>
        <dbReference type="ARBA" id="ARBA00022679"/>
    </source>
</evidence>
<dbReference type="CDD" id="cd01949">
    <property type="entry name" value="GGDEF"/>
    <property type="match status" value="1"/>
</dbReference>
<evidence type="ECO:0000256" key="3">
    <source>
        <dbReference type="ARBA" id="ARBA00022553"/>
    </source>
</evidence>
<dbReference type="InterPro" id="IPR035965">
    <property type="entry name" value="PAS-like_dom_sf"/>
</dbReference>